<name>A0A6I2KXG9_9BURK</name>
<sequence length="121" mass="12960">MSDLNHYIGNDLTVSNTGDLDFASGTLEGQQRVLRRLLTNPTDYIWHPEYGAAVPAEVGADGDQLRIQGVIRAQIFNEAAVSQTPDPVIAVAAVKTGVSAQIQYTDSTTGEPASIAFDIDR</sequence>
<accession>A0A6I2KXG9</accession>
<comment type="caution">
    <text evidence="1">The sequence shown here is derived from an EMBL/GenBank/DDBJ whole genome shotgun (WGS) entry which is preliminary data.</text>
</comment>
<evidence type="ECO:0000313" key="1">
    <source>
        <dbReference type="EMBL" id="MRW88876.1"/>
    </source>
</evidence>
<organism evidence="1 2">
    <name type="scientific">Duganella guangzhouensis</name>
    <dbReference type="NCBI Taxonomy" id="2666084"/>
    <lineage>
        <taxon>Bacteria</taxon>
        <taxon>Pseudomonadati</taxon>
        <taxon>Pseudomonadota</taxon>
        <taxon>Betaproteobacteria</taxon>
        <taxon>Burkholderiales</taxon>
        <taxon>Oxalobacteraceae</taxon>
        <taxon>Telluria group</taxon>
        <taxon>Duganella</taxon>
    </lineage>
</organism>
<proteinExistence type="predicted"/>
<reference evidence="1 2" key="1">
    <citation type="submission" date="2019-11" db="EMBL/GenBank/DDBJ databases">
        <title>Novel species isolated from a subtropical stream in China.</title>
        <authorList>
            <person name="Lu H."/>
        </authorList>
    </citation>
    <scope>NUCLEOTIDE SEQUENCE [LARGE SCALE GENOMIC DNA]</scope>
    <source>
        <strain evidence="1 2">FT80W</strain>
    </source>
</reference>
<keyword evidence="2" id="KW-1185">Reference proteome</keyword>
<dbReference type="AlphaFoldDB" id="A0A6I2KXG9"/>
<dbReference type="Proteomes" id="UP000433309">
    <property type="component" value="Unassembled WGS sequence"/>
</dbReference>
<evidence type="ECO:0000313" key="2">
    <source>
        <dbReference type="Proteomes" id="UP000433309"/>
    </source>
</evidence>
<dbReference type="RefSeq" id="WP_154372809.1">
    <property type="nucleotide sequence ID" value="NZ_WKJK01000001.1"/>
</dbReference>
<gene>
    <name evidence="1" type="ORF">GJ699_02640</name>
</gene>
<dbReference type="EMBL" id="WKJK01000001">
    <property type="protein sequence ID" value="MRW88876.1"/>
    <property type="molecule type" value="Genomic_DNA"/>
</dbReference>
<protein>
    <submittedName>
        <fullName evidence="1">Phage tail protein</fullName>
    </submittedName>
</protein>